<organism evidence="6 7">
    <name type="scientific">Agromyces aurantiacus</name>
    <dbReference type="NCBI Taxonomy" id="165814"/>
    <lineage>
        <taxon>Bacteria</taxon>
        <taxon>Bacillati</taxon>
        <taxon>Actinomycetota</taxon>
        <taxon>Actinomycetes</taxon>
        <taxon>Micrococcales</taxon>
        <taxon>Microbacteriaceae</taxon>
        <taxon>Agromyces</taxon>
    </lineage>
</organism>
<dbReference type="Proteomes" id="UP001595960">
    <property type="component" value="Unassembled WGS sequence"/>
</dbReference>
<sequence length="292" mass="31631">MDSRLWLRDLAALLALPALWVDHDPAEIADGLLSVLLGMLRADSGYARFDDSPDQHPLEAWRPSGSEPPEELRTALNTQRTGASGMTTTERPASGLGVIRVARLQLTLPWGDGTVLVSTGRADFPTPIETHQLRVAVSQAAIAIHTARRLAREHAARSKAERALLRQTELLRALSDDVRPSLASAAQLIHDAARVIEEADTRSARDPLAVDLPAGDPDPIRGAAPAEPRLPLTRREAEVLGLLAQGLSNKEIAGVMWLSDRTVERHITSLYRKIGVARRSEATAFALQHGIG</sequence>
<keyword evidence="3" id="KW-0804">Transcription</keyword>
<keyword evidence="2" id="KW-0238">DNA-binding</keyword>
<dbReference type="CDD" id="cd06170">
    <property type="entry name" value="LuxR_C_like"/>
    <property type="match status" value="1"/>
</dbReference>
<dbReference type="PROSITE" id="PS50043">
    <property type="entry name" value="HTH_LUXR_2"/>
    <property type="match status" value="1"/>
</dbReference>
<keyword evidence="7" id="KW-1185">Reference proteome</keyword>
<protein>
    <submittedName>
        <fullName evidence="6">LuxR C-terminal-related transcriptional regulator</fullName>
    </submittedName>
</protein>
<evidence type="ECO:0000313" key="6">
    <source>
        <dbReference type="EMBL" id="MFC4828999.1"/>
    </source>
</evidence>
<dbReference type="Pfam" id="PF00196">
    <property type="entry name" value="GerE"/>
    <property type="match status" value="1"/>
</dbReference>
<dbReference type="InterPro" id="IPR000792">
    <property type="entry name" value="Tscrpt_reg_LuxR_C"/>
</dbReference>
<proteinExistence type="predicted"/>
<evidence type="ECO:0000313" key="7">
    <source>
        <dbReference type="Proteomes" id="UP001595960"/>
    </source>
</evidence>
<feature type="domain" description="HTH luxR-type" evidence="5">
    <location>
        <begin position="225"/>
        <end position="290"/>
    </location>
</feature>
<dbReference type="PRINTS" id="PR00038">
    <property type="entry name" value="HTHLUXR"/>
</dbReference>
<dbReference type="Gene3D" id="1.10.10.10">
    <property type="entry name" value="Winged helix-like DNA-binding domain superfamily/Winged helix DNA-binding domain"/>
    <property type="match status" value="1"/>
</dbReference>
<evidence type="ECO:0000256" key="1">
    <source>
        <dbReference type="ARBA" id="ARBA00023015"/>
    </source>
</evidence>
<feature type="region of interest" description="Disordered" evidence="4">
    <location>
        <begin position="48"/>
        <end position="71"/>
    </location>
</feature>
<evidence type="ECO:0000256" key="4">
    <source>
        <dbReference type="SAM" id="MobiDB-lite"/>
    </source>
</evidence>
<accession>A0ABV9R618</accession>
<evidence type="ECO:0000259" key="5">
    <source>
        <dbReference type="PROSITE" id="PS50043"/>
    </source>
</evidence>
<feature type="compositionally biased region" description="Basic and acidic residues" evidence="4">
    <location>
        <begin position="48"/>
        <end position="59"/>
    </location>
</feature>
<dbReference type="PANTHER" id="PTHR44688">
    <property type="entry name" value="DNA-BINDING TRANSCRIPTIONAL ACTIVATOR DEVR_DOSR"/>
    <property type="match status" value="1"/>
</dbReference>
<keyword evidence="1" id="KW-0805">Transcription regulation</keyword>
<dbReference type="InterPro" id="IPR016032">
    <property type="entry name" value="Sig_transdc_resp-reg_C-effctor"/>
</dbReference>
<dbReference type="PROSITE" id="PS00622">
    <property type="entry name" value="HTH_LUXR_1"/>
    <property type="match status" value="1"/>
</dbReference>
<reference evidence="7" key="1">
    <citation type="journal article" date="2019" name="Int. J. Syst. Evol. Microbiol.">
        <title>The Global Catalogue of Microorganisms (GCM) 10K type strain sequencing project: providing services to taxonomists for standard genome sequencing and annotation.</title>
        <authorList>
            <consortium name="The Broad Institute Genomics Platform"/>
            <consortium name="The Broad Institute Genome Sequencing Center for Infectious Disease"/>
            <person name="Wu L."/>
            <person name="Ma J."/>
        </authorList>
    </citation>
    <scope>NUCLEOTIDE SEQUENCE [LARGE SCALE GENOMIC DNA]</scope>
    <source>
        <strain evidence="7">CGMCC 1.12192</strain>
    </source>
</reference>
<comment type="caution">
    <text evidence="6">The sequence shown here is derived from an EMBL/GenBank/DDBJ whole genome shotgun (WGS) entry which is preliminary data.</text>
</comment>
<name>A0ABV9R618_9MICO</name>
<dbReference type="SMART" id="SM00421">
    <property type="entry name" value="HTH_LUXR"/>
    <property type="match status" value="1"/>
</dbReference>
<gene>
    <name evidence="6" type="ORF">ACFPER_09380</name>
</gene>
<evidence type="ECO:0000256" key="2">
    <source>
        <dbReference type="ARBA" id="ARBA00023125"/>
    </source>
</evidence>
<dbReference type="PANTHER" id="PTHR44688:SF16">
    <property type="entry name" value="DNA-BINDING TRANSCRIPTIONAL ACTIVATOR DEVR_DOSR"/>
    <property type="match status" value="1"/>
</dbReference>
<dbReference type="SUPFAM" id="SSF46894">
    <property type="entry name" value="C-terminal effector domain of the bipartite response regulators"/>
    <property type="match status" value="1"/>
</dbReference>
<evidence type="ECO:0000256" key="3">
    <source>
        <dbReference type="ARBA" id="ARBA00023163"/>
    </source>
</evidence>
<dbReference type="EMBL" id="JBHSJC010000001">
    <property type="protein sequence ID" value="MFC4828999.1"/>
    <property type="molecule type" value="Genomic_DNA"/>
</dbReference>
<dbReference type="RefSeq" id="WP_307834923.1">
    <property type="nucleotide sequence ID" value="NZ_JAFBBW010000001.1"/>
</dbReference>
<dbReference type="InterPro" id="IPR036388">
    <property type="entry name" value="WH-like_DNA-bd_sf"/>
</dbReference>